<evidence type="ECO:0000256" key="1">
    <source>
        <dbReference type="ARBA" id="ARBA00008557"/>
    </source>
</evidence>
<feature type="domain" description="RRM" evidence="6">
    <location>
        <begin position="105"/>
        <end position="182"/>
    </location>
</feature>
<comment type="caution">
    <text evidence="8">The sequence shown here is derived from an EMBL/GenBank/DDBJ whole genome shotgun (WGS) entry which is preliminary data.</text>
</comment>
<dbReference type="PROSITE" id="PS50102">
    <property type="entry name" value="RRM"/>
    <property type="match status" value="2"/>
</dbReference>
<dbReference type="SMART" id="SM00360">
    <property type="entry name" value="RRM"/>
    <property type="match status" value="3"/>
</dbReference>
<dbReference type="GO" id="GO:0003729">
    <property type="term" value="F:mRNA binding"/>
    <property type="evidence" value="ECO:0007669"/>
    <property type="project" value="UniProtKB-ARBA"/>
</dbReference>
<evidence type="ECO:0000259" key="7">
    <source>
        <dbReference type="PROSITE" id="PS51309"/>
    </source>
</evidence>
<evidence type="ECO:0000313" key="8">
    <source>
        <dbReference type="EMBL" id="CAG8625743.1"/>
    </source>
</evidence>
<dbReference type="CDD" id="cd00590">
    <property type="entry name" value="RRM_SF"/>
    <property type="match status" value="2"/>
</dbReference>
<keyword evidence="2" id="KW-0677">Repeat</keyword>
<dbReference type="InterPro" id="IPR012677">
    <property type="entry name" value="Nucleotide-bd_a/b_plait_sf"/>
</dbReference>
<evidence type="ECO:0000256" key="3">
    <source>
        <dbReference type="ARBA" id="ARBA00022884"/>
    </source>
</evidence>
<evidence type="ECO:0000256" key="4">
    <source>
        <dbReference type="PROSITE-ProRule" id="PRU00176"/>
    </source>
</evidence>
<dbReference type="FunFam" id="3.30.70.330:FF:000383">
    <property type="entry name" value="Sex lethal, isoform D"/>
    <property type="match status" value="1"/>
</dbReference>
<sequence length="531" mass="59960">MPMPTNDDYTPKGTLFEEPVIYISKVPYSMTNIELQEILKVENTPQVDLKPGNMAPSSGVVRFATINEAERAFAFYNNISLEAKNVLKFHIKDPSSGSDILPNAQILLVKQLPNTININELYDLFRNYGPLYSCKLIHDKNGMFRGQAHVHFFEESAAAEAVKTLHCSDYNGRTLAITNFTPRKNMNHQRSSSVNSVNSVTATNNNNNGSNPIISTNYQNNNQLPQSPNTEGPIVDPCNLFIKNLDANISSSDLFNHFRKFGRIISARVMRDQETGNSKGFGFVSYTNPEEAERAKSSMNNKTLGSKQIVVRLHEPKKLRETKPTFNGPASPTESRAPSRRNSEIYTVNAYNEFNQEELSDLAPKARREVLMSELQKRFRHIPSIPLEEVNPIIDILLAYKLPEVLHMFEDPQALQQKITEARQQLKGKNRRGSDENTSVSTTPHMPSVITPIIPASPMASLVPVPEREKFLRAIRKFNPRHSQEVLDLIMSLSKKERSLCYFNSEYLDKKIVEAIAALEFTQDDDSVMTP</sequence>
<keyword evidence="9" id="KW-1185">Reference proteome</keyword>
<dbReference type="SUPFAM" id="SSF63570">
    <property type="entry name" value="PABC (PABP) domain"/>
    <property type="match status" value="1"/>
</dbReference>
<feature type="domain" description="RRM" evidence="6">
    <location>
        <begin position="238"/>
        <end position="316"/>
    </location>
</feature>
<dbReference type="Pfam" id="PF00076">
    <property type="entry name" value="RRM_1"/>
    <property type="match status" value="2"/>
</dbReference>
<dbReference type="InterPro" id="IPR035979">
    <property type="entry name" value="RBD_domain_sf"/>
</dbReference>
<dbReference type="Gene3D" id="3.30.70.330">
    <property type="match status" value="3"/>
</dbReference>
<dbReference type="InterPro" id="IPR036053">
    <property type="entry name" value="PABP-dom"/>
</dbReference>
<evidence type="ECO:0000256" key="2">
    <source>
        <dbReference type="ARBA" id="ARBA00022737"/>
    </source>
</evidence>
<feature type="compositionally biased region" description="Polar residues" evidence="5">
    <location>
        <begin position="324"/>
        <end position="336"/>
    </location>
</feature>
<dbReference type="Proteomes" id="UP000789572">
    <property type="component" value="Unassembled WGS sequence"/>
</dbReference>
<dbReference type="GO" id="GO:0005737">
    <property type="term" value="C:cytoplasm"/>
    <property type="evidence" value="ECO:0007669"/>
    <property type="project" value="UniProtKB-ARBA"/>
</dbReference>
<feature type="non-terminal residue" evidence="8">
    <location>
        <position position="531"/>
    </location>
</feature>
<feature type="compositionally biased region" description="Polar residues" evidence="5">
    <location>
        <begin position="436"/>
        <end position="445"/>
    </location>
</feature>
<name>A0A9N9D3Q1_9GLOM</name>
<comment type="similarity">
    <text evidence="1">Belongs to the polyadenylate-binding protein type-1 family.</text>
</comment>
<proteinExistence type="inferred from homology"/>
<evidence type="ECO:0000256" key="5">
    <source>
        <dbReference type="SAM" id="MobiDB-lite"/>
    </source>
</evidence>
<evidence type="ECO:0000259" key="6">
    <source>
        <dbReference type="PROSITE" id="PS50102"/>
    </source>
</evidence>
<dbReference type="InterPro" id="IPR052462">
    <property type="entry name" value="SLIRP/GR-RBP-like"/>
</dbReference>
<accession>A0A9N9D3Q1</accession>
<dbReference type="InterPro" id="IPR000504">
    <property type="entry name" value="RRM_dom"/>
</dbReference>
<dbReference type="EMBL" id="CAJVPJ010002621">
    <property type="protein sequence ID" value="CAG8625743.1"/>
    <property type="molecule type" value="Genomic_DNA"/>
</dbReference>
<dbReference type="Gene3D" id="1.10.1900.10">
    <property type="entry name" value="c-terminal domain of poly(a) binding protein"/>
    <property type="match status" value="1"/>
</dbReference>
<dbReference type="InterPro" id="IPR002004">
    <property type="entry name" value="PABP_HYD_C"/>
</dbReference>
<dbReference type="GO" id="GO:0009967">
    <property type="term" value="P:positive regulation of signal transduction"/>
    <property type="evidence" value="ECO:0007669"/>
    <property type="project" value="UniProtKB-ARBA"/>
</dbReference>
<keyword evidence="3 4" id="KW-0694">RNA-binding</keyword>
<dbReference type="OrthoDB" id="6159137at2759"/>
<protein>
    <submittedName>
        <fullName evidence="8">6782_t:CDS:1</fullName>
    </submittedName>
</protein>
<gene>
    <name evidence="8" type="ORF">POCULU_LOCUS8640</name>
</gene>
<evidence type="ECO:0000313" key="9">
    <source>
        <dbReference type="Proteomes" id="UP000789572"/>
    </source>
</evidence>
<feature type="region of interest" description="Disordered" evidence="5">
    <location>
        <begin position="424"/>
        <end position="448"/>
    </location>
</feature>
<dbReference type="PANTHER" id="PTHR48027">
    <property type="entry name" value="HETEROGENEOUS NUCLEAR RIBONUCLEOPROTEIN 87F-RELATED"/>
    <property type="match status" value="1"/>
</dbReference>
<feature type="domain" description="PABC" evidence="7">
    <location>
        <begin position="351"/>
        <end position="431"/>
    </location>
</feature>
<feature type="region of interest" description="Disordered" evidence="5">
    <location>
        <begin position="318"/>
        <end position="342"/>
    </location>
</feature>
<dbReference type="GO" id="GO:0010629">
    <property type="term" value="P:negative regulation of gene expression"/>
    <property type="evidence" value="ECO:0007669"/>
    <property type="project" value="UniProtKB-ARBA"/>
</dbReference>
<dbReference type="AlphaFoldDB" id="A0A9N9D3Q1"/>
<dbReference type="PROSITE" id="PS51309">
    <property type="entry name" value="PABC"/>
    <property type="match status" value="1"/>
</dbReference>
<reference evidence="8" key="1">
    <citation type="submission" date="2021-06" db="EMBL/GenBank/DDBJ databases">
        <authorList>
            <person name="Kallberg Y."/>
            <person name="Tangrot J."/>
            <person name="Rosling A."/>
        </authorList>
    </citation>
    <scope>NUCLEOTIDE SEQUENCE</scope>
    <source>
        <strain evidence="8">IA702</strain>
    </source>
</reference>
<organism evidence="8 9">
    <name type="scientific">Paraglomus occultum</name>
    <dbReference type="NCBI Taxonomy" id="144539"/>
    <lineage>
        <taxon>Eukaryota</taxon>
        <taxon>Fungi</taxon>
        <taxon>Fungi incertae sedis</taxon>
        <taxon>Mucoromycota</taxon>
        <taxon>Glomeromycotina</taxon>
        <taxon>Glomeromycetes</taxon>
        <taxon>Paraglomerales</taxon>
        <taxon>Paraglomeraceae</taxon>
        <taxon>Paraglomus</taxon>
    </lineage>
</organism>
<dbReference type="SUPFAM" id="SSF54928">
    <property type="entry name" value="RNA-binding domain, RBD"/>
    <property type="match status" value="3"/>
</dbReference>